<feature type="compositionally biased region" description="Basic residues" evidence="1">
    <location>
        <begin position="253"/>
        <end position="262"/>
    </location>
</feature>
<dbReference type="EMBL" id="LAVV01013495">
    <property type="protein sequence ID" value="KNZ45567.1"/>
    <property type="molecule type" value="Genomic_DNA"/>
</dbReference>
<proteinExistence type="predicted"/>
<protein>
    <submittedName>
        <fullName evidence="2">Uncharacterized protein</fullName>
    </submittedName>
</protein>
<comment type="caution">
    <text evidence="2">The sequence shown here is derived from an EMBL/GenBank/DDBJ whole genome shotgun (WGS) entry which is preliminary data.</text>
</comment>
<dbReference type="AlphaFoldDB" id="A0A0L6UBC5"/>
<name>A0A0L6UBC5_9BASI</name>
<dbReference type="VEuPathDB" id="FungiDB:VP01_7g7"/>
<feature type="compositionally biased region" description="Basic and acidic residues" evidence="1">
    <location>
        <begin position="263"/>
        <end position="286"/>
    </location>
</feature>
<keyword evidence="3" id="KW-1185">Reference proteome</keyword>
<dbReference type="Proteomes" id="UP000037035">
    <property type="component" value="Unassembled WGS sequence"/>
</dbReference>
<evidence type="ECO:0000313" key="3">
    <source>
        <dbReference type="Proteomes" id="UP000037035"/>
    </source>
</evidence>
<organism evidence="2 3">
    <name type="scientific">Puccinia sorghi</name>
    <dbReference type="NCBI Taxonomy" id="27349"/>
    <lineage>
        <taxon>Eukaryota</taxon>
        <taxon>Fungi</taxon>
        <taxon>Dikarya</taxon>
        <taxon>Basidiomycota</taxon>
        <taxon>Pucciniomycotina</taxon>
        <taxon>Pucciniomycetes</taxon>
        <taxon>Pucciniales</taxon>
        <taxon>Pucciniaceae</taxon>
        <taxon>Puccinia</taxon>
    </lineage>
</organism>
<accession>A0A0L6UBC5</accession>
<gene>
    <name evidence="2" type="ORF">VP01_7g7</name>
</gene>
<reference evidence="2 3" key="1">
    <citation type="submission" date="2015-08" db="EMBL/GenBank/DDBJ databases">
        <title>Next Generation Sequencing and Analysis of the Genome of Puccinia sorghi L Schw, the Causal Agent of Maize Common Rust.</title>
        <authorList>
            <person name="Rochi L."/>
            <person name="Burguener G."/>
            <person name="Darino M."/>
            <person name="Turjanski A."/>
            <person name="Kreff E."/>
            <person name="Dieguez M.J."/>
            <person name="Sacco F."/>
        </authorList>
    </citation>
    <scope>NUCLEOTIDE SEQUENCE [LARGE SCALE GENOMIC DNA]</scope>
    <source>
        <strain evidence="2 3">RO10H11247</strain>
    </source>
</reference>
<feature type="region of interest" description="Disordered" evidence="1">
    <location>
        <begin position="222"/>
        <end position="323"/>
    </location>
</feature>
<evidence type="ECO:0000256" key="1">
    <source>
        <dbReference type="SAM" id="MobiDB-lite"/>
    </source>
</evidence>
<evidence type="ECO:0000313" key="2">
    <source>
        <dbReference type="EMBL" id="KNZ45567.1"/>
    </source>
</evidence>
<sequence length="424" mass="48795">MISKFVGRYISMCSCCVNCWKLSPGDGETFTCSVSLIRMDVLSASAPSLTTSKLRTHQPSLLSPIQVLSSVCAKTTPISSHPNYPIPEQTQEKQTARRSLVWPPFTVVFLEFLSKIQSSLSSEPITLRYAPLESLSLVDLVSNADVNTCKIILLLFLDASFKRKKQRERARTHTHHKRTRKQRGRERDRFFYYYLLSRKYYDQKNQLFFDTFYYMITNKTSGKRGLSSGARATSGNGMRRRRRKRGGGGGSGRKVRGRRRRYGKEARRGLDKRPGVRDDGRGRRVSEVTGSRSRAERGRGRRRRRRRKRVGHSGGEGSRGHGQWRFRGVTTTWMMLVVREVELVDGEGGRETQAAAKTAHLSVLRTARRLGSPLLLLLRRYCHCSCNCSWALGRLRALLREPSRRYQLRIRLRTRVVLHIRFRL</sequence>
<feature type="compositionally biased region" description="Basic residues" evidence="1">
    <location>
        <begin position="299"/>
        <end position="311"/>
    </location>
</feature>